<evidence type="ECO:0000313" key="5">
    <source>
        <dbReference type="EMBL" id="GID79187.1"/>
    </source>
</evidence>
<evidence type="ECO:0000313" key="6">
    <source>
        <dbReference type="Proteomes" id="UP000609879"/>
    </source>
</evidence>
<dbReference type="PROSITE" id="PS51462">
    <property type="entry name" value="NUDIX"/>
    <property type="match status" value="1"/>
</dbReference>
<keyword evidence="2 3" id="KW-0378">Hydrolase</keyword>
<accession>A0ABQ3YGR8</accession>
<dbReference type="InterPro" id="IPR020476">
    <property type="entry name" value="Nudix_hydrolase"/>
</dbReference>
<dbReference type="SUPFAM" id="SSF55811">
    <property type="entry name" value="Nudix"/>
    <property type="match status" value="1"/>
</dbReference>
<proteinExistence type="inferred from homology"/>
<evidence type="ECO:0000259" key="4">
    <source>
        <dbReference type="PROSITE" id="PS51462"/>
    </source>
</evidence>
<dbReference type="RefSeq" id="WP_203775072.1">
    <property type="nucleotide sequence ID" value="NZ_BAAABO010000057.1"/>
</dbReference>
<dbReference type="PANTHER" id="PTHR43736">
    <property type="entry name" value="ADP-RIBOSE PYROPHOSPHATASE"/>
    <property type="match status" value="1"/>
</dbReference>
<dbReference type="EMBL" id="BOMI01000162">
    <property type="protein sequence ID" value="GID79187.1"/>
    <property type="molecule type" value="Genomic_DNA"/>
</dbReference>
<dbReference type="PROSITE" id="PS00893">
    <property type="entry name" value="NUDIX_BOX"/>
    <property type="match status" value="1"/>
</dbReference>
<dbReference type="Pfam" id="PF00293">
    <property type="entry name" value="NUDIX"/>
    <property type="match status" value="1"/>
</dbReference>
<gene>
    <name evidence="5" type="ORF">Ade02nite_78280</name>
</gene>
<protein>
    <submittedName>
        <fullName evidence="5">DNA mismatch repair protein MutT</fullName>
    </submittedName>
</protein>
<organism evidence="5 6">
    <name type="scientific">Paractinoplanes deccanensis</name>
    <dbReference type="NCBI Taxonomy" id="113561"/>
    <lineage>
        <taxon>Bacteria</taxon>
        <taxon>Bacillati</taxon>
        <taxon>Actinomycetota</taxon>
        <taxon>Actinomycetes</taxon>
        <taxon>Micromonosporales</taxon>
        <taxon>Micromonosporaceae</taxon>
        <taxon>Paractinoplanes</taxon>
    </lineage>
</organism>
<reference evidence="5 6" key="1">
    <citation type="submission" date="2021-01" db="EMBL/GenBank/DDBJ databases">
        <title>Whole genome shotgun sequence of Actinoplanes deccanensis NBRC 13994.</title>
        <authorList>
            <person name="Komaki H."/>
            <person name="Tamura T."/>
        </authorList>
    </citation>
    <scope>NUCLEOTIDE SEQUENCE [LARGE SCALE GENOMIC DNA]</scope>
    <source>
        <strain evidence="5 6">NBRC 13994</strain>
    </source>
</reference>
<comment type="caution">
    <text evidence="5">The sequence shown here is derived from an EMBL/GenBank/DDBJ whole genome shotgun (WGS) entry which is preliminary data.</text>
</comment>
<dbReference type="PRINTS" id="PR00502">
    <property type="entry name" value="NUDIXFAMILY"/>
</dbReference>
<dbReference type="InterPro" id="IPR000086">
    <property type="entry name" value="NUDIX_hydrolase_dom"/>
</dbReference>
<keyword evidence="6" id="KW-1185">Reference proteome</keyword>
<evidence type="ECO:0000256" key="2">
    <source>
        <dbReference type="ARBA" id="ARBA00022801"/>
    </source>
</evidence>
<comment type="similarity">
    <text evidence="1 3">Belongs to the Nudix hydrolase family.</text>
</comment>
<dbReference type="InterPro" id="IPR020084">
    <property type="entry name" value="NUDIX_hydrolase_CS"/>
</dbReference>
<dbReference type="InterPro" id="IPR015797">
    <property type="entry name" value="NUDIX_hydrolase-like_dom_sf"/>
</dbReference>
<dbReference type="Gene3D" id="3.90.79.10">
    <property type="entry name" value="Nucleoside Triphosphate Pyrophosphohydrolase"/>
    <property type="match status" value="1"/>
</dbReference>
<evidence type="ECO:0000256" key="3">
    <source>
        <dbReference type="RuleBase" id="RU003476"/>
    </source>
</evidence>
<feature type="domain" description="Nudix hydrolase" evidence="4">
    <location>
        <begin position="7"/>
        <end position="139"/>
    </location>
</feature>
<dbReference type="PANTHER" id="PTHR43736:SF1">
    <property type="entry name" value="DIHYDRONEOPTERIN TRIPHOSPHATE DIPHOSPHATASE"/>
    <property type="match status" value="1"/>
</dbReference>
<name>A0ABQ3YGR8_9ACTN</name>
<sequence>MRPGHDFIGVGVGAMVFDDAGRVFLARRGPEARNEAGLWEFPGGMVGFGERLADAVVREFQEEYGMTVEVVGLLGVSDHLLPEEGQHWVSPSFVARHVGGVPEIREPGKCTEIGWFRRAELPGELTKASLDTLAAYDANRPA</sequence>
<evidence type="ECO:0000256" key="1">
    <source>
        <dbReference type="ARBA" id="ARBA00005582"/>
    </source>
</evidence>
<dbReference type="Proteomes" id="UP000609879">
    <property type="component" value="Unassembled WGS sequence"/>
</dbReference>